<dbReference type="InterPro" id="IPR011419">
    <property type="entry name" value="ATP12_ATP_synth-F1-assembly"/>
</dbReference>
<evidence type="ECO:0000313" key="8">
    <source>
        <dbReference type="Proteomes" id="UP000232323"/>
    </source>
</evidence>
<evidence type="ECO:0000313" key="7">
    <source>
        <dbReference type="EMBL" id="GAX80403.1"/>
    </source>
</evidence>
<dbReference type="OrthoDB" id="5673at2759"/>
<evidence type="ECO:0000256" key="4">
    <source>
        <dbReference type="ARBA" id="ARBA00023128"/>
    </source>
</evidence>
<name>A0A250XBD6_9CHLO</name>
<dbReference type="Gene3D" id="3.30.2180.10">
    <property type="entry name" value="ATP12-like"/>
    <property type="match status" value="1"/>
</dbReference>
<dbReference type="GO" id="GO:0005739">
    <property type="term" value="C:mitochondrion"/>
    <property type="evidence" value="ECO:0007669"/>
    <property type="project" value="UniProtKB-SubCell"/>
</dbReference>
<dbReference type="PANTHER" id="PTHR21013">
    <property type="entry name" value="ATP SYNTHASE MITOCHONDRIAL F1 COMPLEX ASSEMBLY FACTOR 2/ATP12 PROTEIN, MITOCHONDRIAL PRECURSOR"/>
    <property type="match status" value="1"/>
</dbReference>
<reference evidence="7 8" key="1">
    <citation type="submission" date="2017-08" db="EMBL/GenBank/DDBJ databases">
        <title>Acidophilic green algal genome provides insights into adaptation to an acidic environment.</title>
        <authorList>
            <person name="Hirooka S."/>
            <person name="Hirose Y."/>
            <person name="Kanesaki Y."/>
            <person name="Higuchi S."/>
            <person name="Fujiwara T."/>
            <person name="Onuma R."/>
            <person name="Era A."/>
            <person name="Ohbayashi R."/>
            <person name="Uzuka A."/>
            <person name="Nozaki H."/>
            <person name="Yoshikawa H."/>
            <person name="Miyagishima S.Y."/>
        </authorList>
    </citation>
    <scope>NUCLEOTIDE SEQUENCE [LARGE SCALE GENOMIC DNA]</scope>
    <source>
        <strain evidence="7 8">NIES-2499</strain>
    </source>
</reference>
<accession>A0A250XBD6</accession>
<evidence type="ECO:0000256" key="6">
    <source>
        <dbReference type="SAM" id="MobiDB-lite"/>
    </source>
</evidence>
<evidence type="ECO:0000256" key="5">
    <source>
        <dbReference type="ARBA" id="ARBA00023186"/>
    </source>
</evidence>
<dbReference type="InterPro" id="IPR023335">
    <property type="entry name" value="ATP12_ortho_dom_sf"/>
</dbReference>
<dbReference type="AlphaFoldDB" id="A0A250XBD6"/>
<keyword evidence="5" id="KW-0143">Chaperone</keyword>
<evidence type="ECO:0000256" key="1">
    <source>
        <dbReference type="ARBA" id="ARBA00004173"/>
    </source>
</evidence>
<dbReference type="Pfam" id="PF07542">
    <property type="entry name" value="ATP12"/>
    <property type="match status" value="1"/>
</dbReference>
<dbReference type="GO" id="GO:0033615">
    <property type="term" value="P:mitochondrial proton-transporting ATP synthase complex assembly"/>
    <property type="evidence" value="ECO:0007669"/>
    <property type="project" value="TreeGrafter"/>
</dbReference>
<dbReference type="SUPFAM" id="SSF160909">
    <property type="entry name" value="ATP12-like"/>
    <property type="match status" value="1"/>
</dbReference>
<evidence type="ECO:0000256" key="2">
    <source>
        <dbReference type="ARBA" id="ARBA00008231"/>
    </source>
</evidence>
<comment type="similarity">
    <text evidence="2">Belongs to the ATP12 family.</text>
</comment>
<sequence length="400" mass="44586">MLVLSKALCKDPCFILQGFLHSCHLPILSYSQHTLLDHQDTWPDQMPPSREDRTDLAGCTQSGRILASVPQDVECQNRIRCGPFTSGAFVRHLSSFCALNKDENKNLARYESRNQNDILGVRHERNLNTGTSSSSQSLSSVRPTKEEGDLAKDRLRAKLSGLKRFYKTVDIRKAPDDQGLGYTLHLGRYPIKTPGRNLLILPSLPLALAVGMEWEWQESSKPASHTMPIMSLCATAIDQPKPREKVIESLLKYIHTDSALCRYEPGPIAQRQAEVFDPVISWVKEDLGWSSLHHSESIFGTQQQEDVVLGARTLLTSLDCWHLAAVEQLTYCGKSLLLALALARGKLGLKEGMRAARLEELLQLEEWGEVEAGHDLDAVDVGSRVSAPILLLKLLNTSEF</sequence>
<comment type="subcellular location">
    <subcellularLocation>
        <location evidence="1">Mitochondrion</location>
    </subcellularLocation>
</comment>
<feature type="region of interest" description="Disordered" evidence="6">
    <location>
        <begin position="125"/>
        <end position="149"/>
    </location>
</feature>
<dbReference type="InterPro" id="IPR042272">
    <property type="entry name" value="ATP12_ATP_synth-F1-assembly_N"/>
</dbReference>
<dbReference type="EMBL" id="BEGY01000052">
    <property type="protein sequence ID" value="GAX80403.1"/>
    <property type="molecule type" value="Genomic_DNA"/>
</dbReference>
<protein>
    <recommendedName>
        <fullName evidence="9">ATP synthase mitochondrial F1 complex assembly factor 2</fullName>
    </recommendedName>
</protein>
<dbReference type="PANTHER" id="PTHR21013:SF10">
    <property type="entry name" value="ATP SYNTHASE MITOCHONDRIAL F1 COMPLEX ASSEMBLY FACTOR 2"/>
    <property type="match status" value="1"/>
</dbReference>
<keyword evidence="4" id="KW-0496">Mitochondrion</keyword>
<gene>
    <name evidence="7" type="ORF">CEUSTIGMA_g7842.t1</name>
</gene>
<keyword evidence="8" id="KW-1185">Reference proteome</keyword>
<keyword evidence="3" id="KW-0809">Transit peptide</keyword>
<dbReference type="Gene3D" id="1.10.3580.10">
    <property type="entry name" value="ATP12 ATPase"/>
    <property type="match status" value="1"/>
</dbReference>
<proteinExistence type="inferred from homology"/>
<evidence type="ECO:0000256" key="3">
    <source>
        <dbReference type="ARBA" id="ARBA00022946"/>
    </source>
</evidence>
<comment type="caution">
    <text evidence="7">The sequence shown here is derived from an EMBL/GenBank/DDBJ whole genome shotgun (WGS) entry which is preliminary data.</text>
</comment>
<dbReference type="Proteomes" id="UP000232323">
    <property type="component" value="Unassembled WGS sequence"/>
</dbReference>
<dbReference type="STRING" id="1157962.A0A250XBD6"/>
<evidence type="ECO:0008006" key="9">
    <source>
        <dbReference type="Google" id="ProtNLM"/>
    </source>
</evidence>
<organism evidence="7 8">
    <name type="scientific">Chlamydomonas eustigma</name>
    <dbReference type="NCBI Taxonomy" id="1157962"/>
    <lineage>
        <taxon>Eukaryota</taxon>
        <taxon>Viridiplantae</taxon>
        <taxon>Chlorophyta</taxon>
        <taxon>core chlorophytes</taxon>
        <taxon>Chlorophyceae</taxon>
        <taxon>CS clade</taxon>
        <taxon>Chlamydomonadales</taxon>
        <taxon>Chlamydomonadaceae</taxon>
        <taxon>Chlamydomonas</taxon>
    </lineage>
</organism>